<comment type="caution">
    <text evidence="2">The sequence shown here is derived from an EMBL/GenBank/DDBJ whole genome shotgun (WGS) entry which is preliminary data.</text>
</comment>
<sequence>MLNPLFIRFHAMKLFMLVMGTSITSSNFSARLSYNSEPMSEKVSKMLMAMST</sequence>
<protein>
    <submittedName>
        <fullName evidence="2">Uncharacterized protein</fullName>
    </submittedName>
</protein>
<accession>A0A6A4PSA0</accession>
<reference evidence="3" key="1">
    <citation type="journal article" date="2020" name="Nat. Commun.">
        <title>Genome sequence of the cluster root forming white lupin.</title>
        <authorList>
            <person name="Hufnagel B."/>
            <person name="Marques A."/>
            <person name="Soriano A."/>
            <person name="Marques L."/>
            <person name="Divol F."/>
            <person name="Doumas P."/>
            <person name="Sallet E."/>
            <person name="Mancinotti D."/>
            <person name="Carrere S."/>
            <person name="Marande W."/>
            <person name="Arribat S."/>
            <person name="Keller J."/>
            <person name="Huneau C."/>
            <person name="Blein T."/>
            <person name="Aime D."/>
            <person name="Laguerre M."/>
            <person name="Taylor J."/>
            <person name="Schubert V."/>
            <person name="Nelson M."/>
            <person name="Geu-Flores F."/>
            <person name="Crespi M."/>
            <person name="Gallardo-Guerrero K."/>
            <person name="Delaux P.-M."/>
            <person name="Salse J."/>
            <person name="Berges H."/>
            <person name="Guyot R."/>
            <person name="Gouzy J."/>
            <person name="Peret B."/>
        </authorList>
    </citation>
    <scope>NUCLEOTIDE SEQUENCE [LARGE SCALE GENOMIC DNA]</scope>
    <source>
        <strain evidence="3">cv. Amiga</strain>
    </source>
</reference>
<proteinExistence type="predicted"/>
<dbReference type="AlphaFoldDB" id="A0A6A4PSA0"/>
<feature type="signal peptide" evidence="1">
    <location>
        <begin position="1"/>
        <end position="20"/>
    </location>
</feature>
<evidence type="ECO:0000313" key="2">
    <source>
        <dbReference type="EMBL" id="KAE9604359.1"/>
    </source>
</evidence>
<evidence type="ECO:0000256" key="1">
    <source>
        <dbReference type="SAM" id="SignalP"/>
    </source>
</evidence>
<feature type="chain" id="PRO_5025381858" evidence="1">
    <location>
        <begin position="21"/>
        <end position="52"/>
    </location>
</feature>
<gene>
    <name evidence="2" type="ORF">Lalb_Chr11g0070711</name>
</gene>
<keyword evidence="1" id="KW-0732">Signal</keyword>
<dbReference type="EMBL" id="WOCE01000011">
    <property type="protein sequence ID" value="KAE9604359.1"/>
    <property type="molecule type" value="Genomic_DNA"/>
</dbReference>
<dbReference type="Proteomes" id="UP000447434">
    <property type="component" value="Chromosome 11"/>
</dbReference>
<keyword evidence="3" id="KW-1185">Reference proteome</keyword>
<evidence type="ECO:0000313" key="3">
    <source>
        <dbReference type="Proteomes" id="UP000447434"/>
    </source>
</evidence>
<organism evidence="2 3">
    <name type="scientific">Lupinus albus</name>
    <name type="common">White lupine</name>
    <name type="synonym">Lupinus termis</name>
    <dbReference type="NCBI Taxonomy" id="3870"/>
    <lineage>
        <taxon>Eukaryota</taxon>
        <taxon>Viridiplantae</taxon>
        <taxon>Streptophyta</taxon>
        <taxon>Embryophyta</taxon>
        <taxon>Tracheophyta</taxon>
        <taxon>Spermatophyta</taxon>
        <taxon>Magnoliopsida</taxon>
        <taxon>eudicotyledons</taxon>
        <taxon>Gunneridae</taxon>
        <taxon>Pentapetalae</taxon>
        <taxon>rosids</taxon>
        <taxon>fabids</taxon>
        <taxon>Fabales</taxon>
        <taxon>Fabaceae</taxon>
        <taxon>Papilionoideae</taxon>
        <taxon>50 kb inversion clade</taxon>
        <taxon>genistoids sensu lato</taxon>
        <taxon>core genistoids</taxon>
        <taxon>Genisteae</taxon>
        <taxon>Lupinus</taxon>
    </lineage>
</organism>
<name>A0A6A4PSA0_LUPAL</name>